<dbReference type="KEGG" id="plue:EWM63_10635"/>
<dbReference type="EMBL" id="CP035913">
    <property type="protein sequence ID" value="QBE63362.1"/>
    <property type="molecule type" value="Genomic_DNA"/>
</dbReference>
<dbReference type="AlphaFoldDB" id="A0A4P6KXS2"/>
<evidence type="ECO:0000313" key="1">
    <source>
        <dbReference type="EMBL" id="QBE63362.1"/>
    </source>
</evidence>
<dbReference type="OrthoDB" id="8481380at2"/>
<dbReference type="RefSeq" id="WP_130186491.1">
    <property type="nucleotide sequence ID" value="NZ_CP035913.1"/>
</dbReference>
<protein>
    <submittedName>
        <fullName evidence="1">Uncharacterized protein</fullName>
    </submittedName>
</protein>
<organism evidence="1 2">
    <name type="scientific">Pseudoduganella lutea</name>
    <dbReference type="NCBI Taxonomy" id="321985"/>
    <lineage>
        <taxon>Bacteria</taxon>
        <taxon>Pseudomonadati</taxon>
        <taxon>Pseudomonadota</taxon>
        <taxon>Betaproteobacteria</taxon>
        <taxon>Burkholderiales</taxon>
        <taxon>Oxalobacteraceae</taxon>
        <taxon>Telluria group</taxon>
        <taxon>Pseudoduganella</taxon>
    </lineage>
</organism>
<reference evidence="1 2" key="1">
    <citation type="submission" date="2019-02" db="EMBL/GenBank/DDBJ databases">
        <title>Draft Genome Sequences of Six Type Strains of the Genus Massilia.</title>
        <authorList>
            <person name="Miess H."/>
            <person name="Frediansyhah A."/>
            <person name="Gross H."/>
        </authorList>
    </citation>
    <scope>NUCLEOTIDE SEQUENCE [LARGE SCALE GENOMIC DNA]</scope>
    <source>
        <strain evidence="1 2">DSM 17473</strain>
    </source>
</reference>
<proteinExistence type="predicted"/>
<keyword evidence="2" id="KW-1185">Reference proteome</keyword>
<accession>A0A4P6KXS2</accession>
<name>A0A4P6KXS2_9BURK</name>
<sequence>MTNDELISKINIFTRFQNDCADLFTEIAESLKGDNTRLARVCADQFNFMAERSNTLIELIKINAIWDAQILARPIIESCIKVCFICYAPGDRSSDLCAEYEETFSVINTLKQHDKASKTMESLGEGVSCLNIFILSSDQLQELKAKVPKEVRNAIESKWGFTRMVAALDKSFKSQFQINPCAGLLHSYALSSHLIHADEMGLGTMRARSKLEGERHSLVTDSHILALLDTVAGAAMVSAVALSFASENDSHRERAIELTTLLKRVHQGTY</sequence>
<dbReference type="Proteomes" id="UP000290637">
    <property type="component" value="Chromosome"/>
</dbReference>
<evidence type="ECO:0000313" key="2">
    <source>
        <dbReference type="Proteomes" id="UP000290637"/>
    </source>
</evidence>
<gene>
    <name evidence="1" type="ORF">EWM63_10635</name>
</gene>